<protein>
    <submittedName>
        <fullName evidence="1">Uncharacterized protein</fullName>
    </submittedName>
</protein>
<accession>A0ABP0AF45</accession>
<dbReference type="Proteomes" id="UP001314169">
    <property type="component" value="Chromosome 6"/>
</dbReference>
<name>A0ABP0AF45_PIPNA</name>
<proteinExistence type="predicted"/>
<organism evidence="1 2">
    <name type="scientific">Pipistrellus nathusii</name>
    <name type="common">Nathusius' pipistrelle</name>
    <dbReference type="NCBI Taxonomy" id="59473"/>
    <lineage>
        <taxon>Eukaryota</taxon>
        <taxon>Metazoa</taxon>
        <taxon>Chordata</taxon>
        <taxon>Craniata</taxon>
        <taxon>Vertebrata</taxon>
        <taxon>Euteleostomi</taxon>
        <taxon>Mammalia</taxon>
        <taxon>Eutheria</taxon>
        <taxon>Laurasiatheria</taxon>
        <taxon>Chiroptera</taxon>
        <taxon>Yangochiroptera</taxon>
        <taxon>Vespertilionidae</taxon>
        <taxon>Pipistrellus</taxon>
    </lineage>
</organism>
<evidence type="ECO:0000313" key="1">
    <source>
        <dbReference type="EMBL" id="CAK6447027.1"/>
    </source>
</evidence>
<evidence type="ECO:0000313" key="2">
    <source>
        <dbReference type="Proteomes" id="UP001314169"/>
    </source>
</evidence>
<dbReference type="EMBL" id="OY882863">
    <property type="protein sequence ID" value="CAK6447027.1"/>
    <property type="molecule type" value="Genomic_DNA"/>
</dbReference>
<reference evidence="1" key="1">
    <citation type="submission" date="2023-12" db="EMBL/GenBank/DDBJ databases">
        <authorList>
            <person name="Brown T."/>
        </authorList>
    </citation>
    <scope>NUCLEOTIDE SEQUENCE</scope>
</reference>
<keyword evidence="2" id="KW-1185">Reference proteome</keyword>
<gene>
    <name evidence="1" type="ORF">MPIPNATIZW_LOCUS15333</name>
</gene>
<sequence>MARGGVEAAGHLTTWCSAESPGLGPGVRLREAGPGVSHMDLKGCSLSSSHHSSCLQAPASLSEAHWDLPGRLGTHMLAQSRPHPAWTGPWVLLSSHVRWAVPGQEGTPRPGERSRLTAFKRRLMGHGSRSPLPS</sequence>